<evidence type="ECO:0000256" key="1">
    <source>
        <dbReference type="SAM" id="Coils"/>
    </source>
</evidence>
<feature type="coiled-coil region" evidence="1">
    <location>
        <begin position="14"/>
        <end position="125"/>
    </location>
</feature>
<feature type="region of interest" description="Disordered" evidence="2">
    <location>
        <begin position="530"/>
        <end position="629"/>
    </location>
</feature>
<dbReference type="Proteomes" id="UP000236333">
    <property type="component" value="Unassembled WGS sequence"/>
</dbReference>
<protein>
    <submittedName>
        <fullName evidence="3">Uncharacterized protein</fullName>
    </submittedName>
</protein>
<dbReference type="AlphaFoldDB" id="A0A2J8AGI8"/>
<dbReference type="EMBL" id="PGGS01000025">
    <property type="protein sequence ID" value="PNH11627.1"/>
    <property type="molecule type" value="Genomic_DNA"/>
</dbReference>
<feature type="region of interest" description="Disordered" evidence="2">
    <location>
        <begin position="323"/>
        <end position="347"/>
    </location>
</feature>
<name>A0A2J8AGI8_9CHLO</name>
<reference evidence="3 4" key="1">
    <citation type="journal article" date="2017" name="Mol. Biol. Evol.">
        <title>The 4-celled Tetrabaena socialis nuclear genome reveals the essential components for genetic control of cell number at the origin of multicellularity in the volvocine lineage.</title>
        <authorList>
            <person name="Featherston J."/>
            <person name="Arakaki Y."/>
            <person name="Hanschen E.R."/>
            <person name="Ferris P.J."/>
            <person name="Michod R.E."/>
            <person name="Olson B.J.S.C."/>
            <person name="Nozaki H."/>
            <person name="Durand P.M."/>
        </authorList>
    </citation>
    <scope>NUCLEOTIDE SEQUENCE [LARGE SCALE GENOMIC DNA]</scope>
    <source>
        <strain evidence="3 4">NIES-571</strain>
    </source>
</reference>
<keyword evidence="4" id="KW-1185">Reference proteome</keyword>
<organism evidence="3 4">
    <name type="scientific">Tetrabaena socialis</name>
    <dbReference type="NCBI Taxonomy" id="47790"/>
    <lineage>
        <taxon>Eukaryota</taxon>
        <taxon>Viridiplantae</taxon>
        <taxon>Chlorophyta</taxon>
        <taxon>core chlorophytes</taxon>
        <taxon>Chlorophyceae</taxon>
        <taxon>CS clade</taxon>
        <taxon>Chlamydomonadales</taxon>
        <taxon>Tetrabaenaceae</taxon>
        <taxon>Tetrabaena</taxon>
    </lineage>
</organism>
<evidence type="ECO:0000256" key="2">
    <source>
        <dbReference type="SAM" id="MobiDB-lite"/>
    </source>
</evidence>
<feature type="compositionally biased region" description="Polar residues" evidence="2">
    <location>
        <begin position="270"/>
        <end position="279"/>
    </location>
</feature>
<evidence type="ECO:0000313" key="4">
    <source>
        <dbReference type="Proteomes" id="UP000236333"/>
    </source>
</evidence>
<feature type="region of interest" description="Disordered" evidence="2">
    <location>
        <begin position="258"/>
        <end position="311"/>
    </location>
</feature>
<gene>
    <name evidence="3" type="ORF">TSOC_001490</name>
</gene>
<proteinExistence type="predicted"/>
<accession>A0A2J8AGI8</accession>
<comment type="caution">
    <text evidence="3">The sequence shown here is derived from an EMBL/GenBank/DDBJ whole genome shotgun (WGS) entry which is preliminary data.</text>
</comment>
<keyword evidence="1" id="KW-0175">Coiled coil</keyword>
<sequence>MFGLGFGRGKNEEVKKLKARGVQLEQQLDQASDCRRELSSGRTLKPRFEQHIVHRLALQRAELQNDRDRVLREHRELQLANLRLEEEARAVRSAGADMWQVTNLQAALRQQAAQHETKMASLKRRTKALLTAVLPGSQANATRDAASAGGAAAALSSPGAAPAARREAVSAPVSPSLSEAALPDLWDVPLSPVRLTDAAPRFALGADAEAGAQSGAPADAKPDVNTRIRQIVGWLYDDTLSEDQALEHITSLAQGLALTTAPGPHPHNPPSASAVQSRGCSPLPPPPRCADATDASDKVDAATGTQTARVRHVVDAATETPAHMSYLGSPNAAAATPSEPSGSPRRAGYVPVPPLNLAALVAEAMQAAPMSSRSNASTTAGGGAGGGAGSSAGFNAFSHFVLAQPEKLQRLIMRHAAATAAKAGLPPPTYSAHAGQGGHTPAVGGGSMDHQGLGLAAYGCATATDSVLMPTDRGGSMTSRLTSRLLGLGTGSSAANVSRANTAAASAAHPAPSGSSSAAAGVVLPASACVTSPSKGTKRMSSAPKFAMLDSPPSAQGAISGPKAPTAGGRQAGVPDLKPLWGGIGGGSSSEEIGAGGRMAGGGLLDSDDWPTFGGGSTLAVARTGGTAR</sequence>
<dbReference type="OrthoDB" id="536763at2759"/>
<feature type="compositionally biased region" description="Gly residues" evidence="2">
    <location>
        <begin position="582"/>
        <end position="604"/>
    </location>
</feature>
<evidence type="ECO:0000313" key="3">
    <source>
        <dbReference type="EMBL" id="PNH11627.1"/>
    </source>
</evidence>